<proteinExistence type="predicted"/>
<accession>A0A8S5TE31</accession>
<dbReference type="EMBL" id="BK032813">
    <property type="protein sequence ID" value="DAF61556.1"/>
    <property type="molecule type" value="Genomic_DNA"/>
</dbReference>
<organism evidence="1">
    <name type="scientific">Siphoviridae sp. ctJ0s2</name>
    <dbReference type="NCBI Taxonomy" id="2827834"/>
    <lineage>
        <taxon>Viruses</taxon>
        <taxon>Duplodnaviria</taxon>
        <taxon>Heunggongvirae</taxon>
        <taxon>Uroviricota</taxon>
        <taxon>Caudoviricetes</taxon>
    </lineage>
</organism>
<protein>
    <submittedName>
        <fullName evidence="1">Uncharacterized protein</fullName>
    </submittedName>
</protein>
<reference evidence="1" key="1">
    <citation type="journal article" date="2021" name="Proc. Natl. Acad. Sci. U.S.A.">
        <title>A Catalog of Tens of Thousands of Viruses from Human Metagenomes Reveals Hidden Associations with Chronic Diseases.</title>
        <authorList>
            <person name="Tisza M.J."/>
            <person name="Buck C.B."/>
        </authorList>
    </citation>
    <scope>NUCLEOTIDE SEQUENCE</scope>
    <source>
        <strain evidence="1">CtJ0s2</strain>
    </source>
</reference>
<evidence type="ECO:0000313" key="1">
    <source>
        <dbReference type="EMBL" id="DAF61556.1"/>
    </source>
</evidence>
<name>A0A8S5TE31_9CAUD</name>
<sequence>MGEGLAFSLLHTESLSLYKLKQSPHTAMMKDAAIKSYSPIYRK</sequence>